<dbReference type="OrthoDB" id="9768142at2"/>
<evidence type="ECO:0000256" key="3">
    <source>
        <dbReference type="SAM" id="MobiDB-lite"/>
    </source>
</evidence>
<keyword evidence="1" id="KW-0131">Cell cycle</keyword>
<feature type="repeat" description="TPR" evidence="2">
    <location>
        <begin position="194"/>
        <end position="227"/>
    </location>
</feature>
<dbReference type="NCBIfam" id="TIGR02795">
    <property type="entry name" value="tol_pal_ybgF"/>
    <property type="match status" value="1"/>
</dbReference>
<dbReference type="InterPro" id="IPR011990">
    <property type="entry name" value="TPR-like_helical_dom_sf"/>
</dbReference>
<feature type="signal peptide" evidence="1">
    <location>
        <begin position="1"/>
        <end position="25"/>
    </location>
</feature>
<dbReference type="Proteomes" id="UP000019184">
    <property type="component" value="Unassembled WGS sequence"/>
</dbReference>
<accession>A0A7U7J2P7</accession>
<comment type="caution">
    <text evidence="4">The sequence shown here is derived from an EMBL/GenBank/DDBJ whole genome shotgun (WGS) entry which is preliminary data.</text>
</comment>
<keyword evidence="1" id="KW-0732">Signal</keyword>
<comment type="similarity">
    <text evidence="1">Belongs to the CpoB family.</text>
</comment>
<keyword evidence="5" id="KW-1185">Reference proteome</keyword>
<comment type="function">
    <text evidence="1">Mediates coordination of peptidoglycan synthesis and outer membrane constriction during cell division.</text>
</comment>
<dbReference type="Gene3D" id="1.25.40.10">
    <property type="entry name" value="Tetratricopeptide repeat domain"/>
    <property type="match status" value="1"/>
</dbReference>
<dbReference type="Pfam" id="PF13432">
    <property type="entry name" value="TPR_16"/>
    <property type="match status" value="1"/>
</dbReference>
<dbReference type="SUPFAM" id="SSF48452">
    <property type="entry name" value="TPR-like"/>
    <property type="match status" value="1"/>
</dbReference>
<dbReference type="Pfam" id="PF13174">
    <property type="entry name" value="TPR_6"/>
    <property type="match status" value="1"/>
</dbReference>
<dbReference type="AlphaFoldDB" id="A0A7U7J2P7"/>
<gene>
    <name evidence="1" type="primary">cpoB</name>
    <name evidence="4" type="ORF">BN874_120055</name>
</gene>
<feature type="chain" id="PRO_5031635551" description="Cell division coordinator CpoB" evidence="1">
    <location>
        <begin position="26"/>
        <end position="241"/>
    </location>
</feature>
<keyword evidence="1" id="KW-0175">Coiled coil</keyword>
<dbReference type="EMBL" id="CBTK010000024">
    <property type="protein sequence ID" value="CDH43404.1"/>
    <property type="molecule type" value="Genomic_DNA"/>
</dbReference>
<feature type="coiled-coil region" evidence="1">
    <location>
        <begin position="34"/>
        <end position="61"/>
    </location>
</feature>
<evidence type="ECO:0000256" key="1">
    <source>
        <dbReference type="HAMAP-Rule" id="MF_02066"/>
    </source>
</evidence>
<keyword evidence="2" id="KW-0802">TPR repeat</keyword>
<dbReference type="RefSeq" id="WP_051497298.1">
    <property type="nucleotide sequence ID" value="NZ_CBTK010000024.1"/>
</dbReference>
<organism evidence="4 5">
    <name type="scientific">Candidatus Contendobacter odensis Run_B_J11</name>
    <dbReference type="NCBI Taxonomy" id="1400861"/>
    <lineage>
        <taxon>Bacteria</taxon>
        <taxon>Pseudomonadati</taxon>
        <taxon>Pseudomonadota</taxon>
        <taxon>Gammaproteobacteria</taxon>
        <taxon>Candidatus Competibacteraceae</taxon>
        <taxon>Candidatus Contendibacter</taxon>
    </lineage>
</organism>
<dbReference type="PROSITE" id="PS50005">
    <property type="entry name" value="TPR"/>
    <property type="match status" value="1"/>
</dbReference>
<dbReference type="Gene3D" id="1.20.5.110">
    <property type="match status" value="1"/>
</dbReference>
<keyword evidence="1" id="KW-0574">Periplasm</keyword>
<evidence type="ECO:0000256" key="2">
    <source>
        <dbReference type="PROSITE-ProRule" id="PRU00339"/>
    </source>
</evidence>
<sequence length="241" mass="26762" precursor="true">MTPHRASWLIMLLLGSGLPPSIGYAQNPPGQALTLELLQRIERLEAEVRQIRGELEIQRYQFEKPQQERAATEYPASPPGAVAPVTPIQPLTASAPPPPLPERTPATPSSSAPQVGDGTEQMDFDAALVEWREGRYPAAIRAWQRFLNSHPNSPRAGDAQYWLGEAYYVSRDYNAAKEAFINLGLNDPQSTRLPDALLKLGYIYGELGDIPRAREVLQKLIQVYPNSQAASLAERRLQSLR</sequence>
<dbReference type="InterPro" id="IPR019734">
    <property type="entry name" value="TPR_rpt"/>
</dbReference>
<comment type="subcellular location">
    <subcellularLocation>
        <location evidence="1">Periplasm</location>
    </subcellularLocation>
</comment>
<dbReference type="InterPro" id="IPR014162">
    <property type="entry name" value="CpoB_C"/>
</dbReference>
<proteinExistence type="inferred from homology"/>
<name>A0A7U7J2P7_9GAMM</name>
<protein>
    <recommendedName>
        <fullName evidence="1">Cell division coordinator CpoB</fullName>
    </recommendedName>
</protein>
<keyword evidence="1" id="KW-0132">Cell division</keyword>
<feature type="region of interest" description="Disordered" evidence="3">
    <location>
        <begin position="66"/>
        <end position="118"/>
    </location>
</feature>
<dbReference type="InterPro" id="IPR034706">
    <property type="entry name" value="CpoB"/>
</dbReference>
<evidence type="ECO:0000313" key="4">
    <source>
        <dbReference type="EMBL" id="CDH43404.1"/>
    </source>
</evidence>
<dbReference type="GO" id="GO:0043093">
    <property type="term" value="P:FtsZ-dependent cytokinesis"/>
    <property type="evidence" value="ECO:0007669"/>
    <property type="project" value="UniProtKB-UniRule"/>
</dbReference>
<evidence type="ECO:0000313" key="5">
    <source>
        <dbReference type="Proteomes" id="UP000019184"/>
    </source>
</evidence>
<dbReference type="HAMAP" id="MF_02066">
    <property type="entry name" value="CpoB"/>
    <property type="match status" value="1"/>
</dbReference>
<dbReference type="GO" id="GO:0030288">
    <property type="term" value="C:outer membrane-bounded periplasmic space"/>
    <property type="evidence" value="ECO:0007669"/>
    <property type="project" value="UniProtKB-UniRule"/>
</dbReference>
<reference evidence="4 5" key="1">
    <citation type="journal article" date="2014" name="ISME J.">
        <title>Candidatus Competibacter-lineage genomes retrieved from metagenomes reveal functional metabolic diversity.</title>
        <authorList>
            <person name="McIlroy S.J."/>
            <person name="Albertsen M."/>
            <person name="Andresen E.K."/>
            <person name="Saunders A.M."/>
            <person name="Kristiansen R."/>
            <person name="Stokholm-Bjerregaard M."/>
            <person name="Nielsen K.L."/>
            <person name="Nielsen P.H."/>
        </authorList>
    </citation>
    <scope>NUCLEOTIDE SEQUENCE [LARGE SCALE GENOMIC DNA]</scope>
    <source>
        <strain evidence="4 5">Run_B_J11</strain>
    </source>
</reference>